<dbReference type="Gene3D" id="1.10.1200.10">
    <property type="entry name" value="ACP-like"/>
    <property type="match status" value="1"/>
</dbReference>
<keyword evidence="5" id="KW-1185">Reference proteome</keyword>
<dbReference type="Proteomes" id="UP001595834">
    <property type="component" value="Unassembled WGS sequence"/>
</dbReference>
<sequence length="89" mass="9630">MSEINQDQLTIDDAQGLILAWATELLEEPATAEDNFLDLGGHSVLALELSDRIKERFGAEVDIQVLFEQSLGEVASQVARLTGTTVQSG</sequence>
<evidence type="ECO:0000256" key="1">
    <source>
        <dbReference type="ARBA" id="ARBA00022450"/>
    </source>
</evidence>
<evidence type="ECO:0000256" key="2">
    <source>
        <dbReference type="ARBA" id="ARBA00022553"/>
    </source>
</evidence>
<comment type="caution">
    <text evidence="4">The sequence shown here is derived from an EMBL/GenBank/DDBJ whole genome shotgun (WGS) entry which is preliminary data.</text>
</comment>
<dbReference type="SUPFAM" id="SSF47336">
    <property type="entry name" value="ACP-like"/>
    <property type="match status" value="1"/>
</dbReference>
<keyword evidence="2" id="KW-0597">Phosphoprotein</keyword>
<name>A0ABV9V0K4_9ACTN</name>
<proteinExistence type="predicted"/>
<dbReference type="PROSITE" id="PS00012">
    <property type="entry name" value="PHOSPHOPANTETHEINE"/>
    <property type="match status" value="1"/>
</dbReference>
<dbReference type="RefSeq" id="WP_344380962.1">
    <property type="nucleotide sequence ID" value="NZ_BAAASQ010000080.1"/>
</dbReference>
<dbReference type="InterPro" id="IPR006162">
    <property type="entry name" value="Ppantetheine_attach_site"/>
</dbReference>
<dbReference type="EMBL" id="JBHSIZ010000047">
    <property type="protein sequence ID" value="MFC4961441.1"/>
    <property type="molecule type" value="Genomic_DNA"/>
</dbReference>
<evidence type="ECO:0000313" key="5">
    <source>
        <dbReference type="Proteomes" id="UP001595834"/>
    </source>
</evidence>
<evidence type="ECO:0000313" key="4">
    <source>
        <dbReference type="EMBL" id="MFC4961441.1"/>
    </source>
</evidence>
<dbReference type="Pfam" id="PF00550">
    <property type="entry name" value="PP-binding"/>
    <property type="match status" value="1"/>
</dbReference>
<dbReference type="InterPro" id="IPR009081">
    <property type="entry name" value="PP-bd_ACP"/>
</dbReference>
<evidence type="ECO:0000259" key="3">
    <source>
        <dbReference type="PROSITE" id="PS50075"/>
    </source>
</evidence>
<reference evidence="5" key="1">
    <citation type="journal article" date="2019" name="Int. J. Syst. Evol. Microbiol.">
        <title>The Global Catalogue of Microorganisms (GCM) 10K type strain sequencing project: providing services to taxonomists for standard genome sequencing and annotation.</title>
        <authorList>
            <consortium name="The Broad Institute Genomics Platform"/>
            <consortium name="The Broad Institute Genome Sequencing Center for Infectious Disease"/>
            <person name="Wu L."/>
            <person name="Ma J."/>
        </authorList>
    </citation>
    <scope>NUCLEOTIDE SEQUENCE [LARGE SCALE GENOMIC DNA]</scope>
    <source>
        <strain evidence="5">CCM 7224</strain>
    </source>
</reference>
<accession>A0ABV9V0K4</accession>
<keyword evidence="1" id="KW-0596">Phosphopantetheine</keyword>
<feature type="domain" description="Carrier" evidence="3">
    <location>
        <begin position="8"/>
        <end position="85"/>
    </location>
</feature>
<dbReference type="PROSITE" id="PS50075">
    <property type="entry name" value="CARRIER"/>
    <property type="match status" value="1"/>
</dbReference>
<dbReference type="InterPro" id="IPR036736">
    <property type="entry name" value="ACP-like_sf"/>
</dbReference>
<gene>
    <name evidence="4" type="ORF">ACFPFX_34640</name>
</gene>
<protein>
    <submittedName>
        <fullName evidence="4">Phosphopantetheine-binding protein</fullName>
    </submittedName>
</protein>
<organism evidence="4 5">
    <name type="scientific">Streptomyces mauvecolor</name>
    <dbReference type="NCBI Taxonomy" id="58345"/>
    <lineage>
        <taxon>Bacteria</taxon>
        <taxon>Bacillati</taxon>
        <taxon>Actinomycetota</taxon>
        <taxon>Actinomycetes</taxon>
        <taxon>Kitasatosporales</taxon>
        <taxon>Streptomycetaceae</taxon>
        <taxon>Streptomyces</taxon>
    </lineage>
</organism>